<comment type="caution">
    <text evidence="3">The sequence shown here is derived from an EMBL/GenBank/DDBJ whole genome shotgun (WGS) entry which is preliminary data.</text>
</comment>
<feature type="compositionally biased region" description="Polar residues" evidence="2">
    <location>
        <begin position="111"/>
        <end position="123"/>
    </location>
</feature>
<feature type="region of interest" description="Disordered" evidence="2">
    <location>
        <begin position="103"/>
        <end position="123"/>
    </location>
</feature>
<organism evidence="3 4">
    <name type="scientific">Nocardioides pini</name>
    <dbReference type="NCBI Taxonomy" id="2975053"/>
    <lineage>
        <taxon>Bacteria</taxon>
        <taxon>Bacillati</taxon>
        <taxon>Actinomycetota</taxon>
        <taxon>Actinomycetes</taxon>
        <taxon>Propionibacteriales</taxon>
        <taxon>Nocardioidaceae</taxon>
        <taxon>Nocardioides</taxon>
    </lineage>
</organism>
<evidence type="ECO:0000313" key="3">
    <source>
        <dbReference type="EMBL" id="MCY4726071.1"/>
    </source>
</evidence>
<evidence type="ECO:0000256" key="1">
    <source>
        <dbReference type="SAM" id="Coils"/>
    </source>
</evidence>
<dbReference type="Proteomes" id="UP001074726">
    <property type="component" value="Unassembled WGS sequence"/>
</dbReference>
<evidence type="ECO:0000256" key="2">
    <source>
        <dbReference type="SAM" id="MobiDB-lite"/>
    </source>
</evidence>
<evidence type="ECO:0000313" key="4">
    <source>
        <dbReference type="Proteomes" id="UP001074726"/>
    </source>
</evidence>
<feature type="coiled-coil region" evidence="1">
    <location>
        <begin position="66"/>
        <end position="100"/>
    </location>
</feature>
<accession>A0ABT4CCE3</accession>
<reference evidence="3" key="1">
    <citation type="submission" date="2022-08" db="EMBL/GenBank/DDBJ databases">
        <title>Genome sequencing of Nocardioides sp. STR2.</title>
        <authorList>
            <person name="So Y."/>
        </authorList>
    </citation>
    <scope>NUCLEOTIDE SEQUENCE</scope>
    <source>
        <strain evidence="3">STR2</strain>
    </source>
</reference>
<gene>
    <name evidence="3" type="ORF">NYO98_07250</name>
</gene>
<sequence>MATRRHRPALGIVELAVDPADVDQETYPVRIRLTRPLTAYEAEGLASAEPGLRSEGDAIVVPAARLDDVARDVDTWNARLERVQTRADQLEGEMLVADQRRFEDHERQAPRLQSQQVNDRGLH</sequence>
<protein>
    <submittedName>
        <fullName evidence="3">Uncharacterized protein</fullName>
    </submittedName>
</protein>
<dbReference type="RefSeq" id="WP_268110893.1">
    <property type="nucleotide sequence ID" value="NZ_JAPPUX010000002.1"/>
</dbReference>
<dbReference type="EMBL" id="JAPPUX010000002">
    <property type="protein sequence ID" value="MCY4726071.1"/>
    <property type="molecule type" value="Genomic_DNA"/>
</dbReference>
<proteinExistence type="predicted"/>
<keyword evidence="4" id="KW-1185">Reference proteome</keyword>
<keyword evidence="1" id="KW-0175">Coiled coil</keyword>
<name>A0ABT4CCE3_9ACTN</name>